<keyword evidence="3" id="KW-1185">Reference proteome</keyword>
<reference evidence="2 3" key="1">
    <citation type="submission" date="2020-08" db="EMBL/GenBank/DDBJ databases">
        <title>Genomic Encyclopedia of Type Strains, Phase IV (KMG-IV): sequencing the most valuable type-strain genomes for metagenomic binning, comparative biology and taxonomic classification.</title>
        <authorList>
            <person name="Goeker M."/>
        </authorList>
    </citation>
    <scope>NUCLEOTIDE SEQUENCE [LARGE SCALE GENOMIC DNA]</scope>
    <source>
        <strain evidence="2 3">DSM 23562</strain>
    </source>
</reference>
<evidence type="ECO:0000313" key="3">
    <source>
        <dbReference type="Proteomes" id="UP000520814"/>
    </source>
</evidence>
<feature type="signal peptide" evidence="1">
    <location>
        <begin position="1"/>
        <end position="22"/>
    </location>
</feature>
<evidence type="ECO:0008006" key="4">
    <source>
        <dbReference type="Google" id="ProtNLM"/>
    </source>
</evidence>
<evidence type="ECO:0000256" key="1">
    <source>
        <dbReference type="SAM" id="SignalP"/>
    </source>
</evidence>
<name>A0A7W9SU41_ARMRO</name>
<dbReference type="RefSeq" id="WP_184202570.1">
    <property type="nucleotide sequence ID" value="NZ_JACHGW010000004.1"/>
</dbReference>
<proteinExistence type="predicted"/>
<sequence>MQRVFLRLAGALALLSPTLAHADEPINPERPGFTNGAATVGKKVLQLEEGITRSAGTNTLGDGGILRYGLSAQTELRLGIPSWQKATKFSTGSYGVKTTLCPNLGLIVQTSAERPTQTQAALEAEFAVTKDWTLQVDAVRDSRWASGFNLGRSLTERLGMFVEAYRTGSWHGDGGLTYQLTPDQQVDLSGGDHFVSVGYSWRLR</sequence>
<dbReference type="Proteomes" id="UP000520814">
    <property type="component" value="Unassembled WGS sequence"/>
</dbReference>
<evidence type="ECO:0000313" key="2">
    <source>
        <dbReference type="EMBL" id="MBB6052867.1"/>
    </source>
</evidence>
<dbReference type="AlphaFoldDB" id="A0A7W9SU41"/>
<keyword evidence="1" id="KW-0732">Signal</keyword>
<gene>
    <name evidence="2" type="ORF">HNQ39_004688</name>
</gene>
<feature type="chain" id="PRO_5031279525" description="Transporter" evidence="1">
    <location>
        <begin position="23"/>
        <end position="204"/>
    </location>
</feature>
<comment type="caution">
    <text evidence="2">The sequence shown here is derived from an EMBL/GenBank/DDBJ whole genome shotgun (WGS) entry which is preliminary data.</text>
</comment>
<organism evidence="2 3">
    <name type="scientific">Armatimonas rosea</name>
    <dbReference type="NCBI Taxonomy" id="685828"/>
    <lineage>
        <taxon>Bacteria</taxon>
        <taxon>Bacillati</taxon>
        <taxon>Armatimonadota</taxon>
        <taxon>Armatimonadia</taxon>
        <taxon>Armatimonadales</taxon>
        <taxon>Armatimonadaceae</taxon>
        <taxon>Armatimonas</taxon>
    </lineage>
</organism>
<protein>
    <recommendedName>
        <fullName evidence="4">Transporter</fullName>
    </recommendedName>
</protein>
<dbReference type="EMBL" id="JACHGW010000004">
    <property type="protein sequence ID" value="MBB6052867.1"/>
    <property type="molecule type" value="Genomic_DNA"/>
</dbReference>
<accession>A0A7W9SU41</accession>